<evidence type="ECO:0000256" key="2">
    <source>
        <dbReference type="SAM" id="Phobius"/>
    </source>
</evidence>
<keyword evidence="2" id="KW-0472">Membrane</keyword>
<protein>
    <recommendedName>
        <fullName evidence="5">GPI inositol-deacylase</fullName>
    </recommendedName>
</protein>
<keyword evidence="2" id="KW-1133">Transmembrane helix</keyword>
<sequence>MKQRRRHSTSIGAAANGTNNDRIGEESNLRRRRRRPELRGVQLHYFSRASLGFGFFLLLAGISTQRRLTHPKGAAAIVNDDGESLHEPTTNDSTHVLCSSELNAYCPPNTRCCPRYEHKKQPSPSRQLFAERDGRDNTLIASSIVGYTCLPSSSAHSPPSVCCADEHVGSSTLSYVSSGCAAGYTCASPISTIDSNSLGDKEDNSSLMHVPHCVRDESSTTLIDLRGRPINNTYEQMPRYRTCPAFVMQDVTTPYGLPIPESSASYHNLDESSEQKSSSGGIDGNFIGQLAYFTNMGPLVTTTTPSAPSPRSSVKTAVIAIHGSGRDALSYLCAIIAAVSDISQHAVFDSSKVLSTIGRRRLRVQKERGEFGMRTTTSEEGDILTIAPWFLSPADGQPKSSSDLPFLQWTDDSPVEHSFRYGAESLEVPIVSDDGNSSKMSTISSFAALDVLLETLCNKENYPKLETIVVVGHSAGGQVVHRWGLTSDSWCFGDGDEGGHHTANLPSIRLVAANPRSYAYLDTRRYFPTSSFSEDTVILGDKSVDGKDTLSPFDKLDFRLPMESELDECPEYDRYIWGLEDNPRVPAPYITSHVQKFMESGNDGRTKIFCRYASRDVVYLSGERDTEKLGNQIVDGDGYQGPTRRERSERFFSALQVQGSENLHICNWGRGYVRGGLLAQPDVGDDQKIQVHSRIVVENVGHDHTLIVQSSEGLSSMFSGPTT</sequence>
<dbReference type="EMBL" id="JALLBG020000268">
    <property type="protein sequence ID" value="KAL3757311.1"/>
    <property type="molecule type" value="Genomic_DNA"/>
</dbReference>
<accession>A0ABD3M5I6</accession>
<organism evidence="3 4">
    <name type="scientific">Discostella pseudostelligera</name>
    <dbReference type="NCBI Taxonomy" id="259834"/>
    <lineage>
        <taxon>Eukaryota</taxon>
        <taxon>Sar</taxon>
        <taxon>Stramenopiles</taxon>
        <taxon>Ochrophyta</taxon>
        <taxon>Bacillariophyta</taxon>
        <taxon>Coscinodiscophyceae</taxon>
        <taxon>Thalassiosirophycidae</taxon>
        <taxon>Stephanodiscales</taxon>
        <taxon>Stephanodiscaceae</taxon>
        <taxon>Discostella</taxon>
    </lineage>
</organism>
<comment type="caution">
    <text evidence="3">The sequence shown here is derived from an EMBL/GenBank/DDBJ whole genome shotgun (WGS) entry which is preliminary data.</text>
</comment>
<dbReference type="Gene3D" id="3.40.50.1820">
    <property type="entry name" value="alpha/beta hydrolase"/>
    <property type="match status" value="1"/>
</dbReference>
<evidence type="ECO:0000313" key="4">
    <source>
        <dbReference type="Proteomes" id="UP001530293"/>
    </source>
</evidence>
<proteinExistence type="predicted"/>
<keyword evidence="4" id="KW-1185">Reference proteome</keyword>
<keyword evidence="2" id="KW-0812">Transmembrane</keyword>
<feature type="transmembrane region" description="Helical" evidence="2">
    <location>
        <begin position="41"/>
        <end position="62"/>
    </location>
</feature>
<dbReference type="InterPro" id="IPR029058">
    <property type="entry name" value="AB_hydrolase_fold"/>
</dbReference>
<evidence type="ECO:0008006" key="5">
    <source>
        <dbReference type="Google" id="ProtNLM"/>
    </source>
</evidence>
<dbReference type="AlphaFoldDB" id="A0ABD3M5I6"/>
<gene>
    <name evidence="3" type="ORF">ACHAWU_008472</name>
</gene>
<evidence type="ECO:0000313" key="3">
    <source>
        <dbReference type="EMBL" id="KAL3757311.1"/>
    </source>
</evidence>
<dbReference type="PANTHER" id="PTHR35560">
    <property type="entry name" value="BLL0132 PROTEIN"/>
    <property type="match status" value="1"/>
</dbReference>
<feature type="region of interest" description="Disordered" evidence="1">
    <location>
        <begin position="1"/>
        <end position="31"/>
    </location>
</feature>
<feature type="region of interest" description="Disordered" evidence="1">
    <location>
        <begin position="262"/>
        <end position="281"/>
    </location>
</feature>
<reference evidence="3 4" key="1">
    <citation type="submission" date="2024-10" db="EMBL/GenBank/DDBJ databases">
        <title>Updated reference genomes for cyclostephanoid diatoms.</title>
        <authorList>
            <person name="Roberts W.R."/>
            <person name="Alverson A.J."/>
        </authorList>
    </citation>
    <scope>NUCLEOTIDE SEQUENCE [LARGE SCALE GENOMIC DNA]</scope>
    <source>
        <strain evidence="3 4">AJA232-27</strain>
    </source>
</reference>
<evidence type="ECO:0000256" key="1">
    <source>
        <dbReference type="SAM" id="MobiDB-lite"/>
    </source>
</evidence>
<dbReference type="Proteomes" id="UP001530293">
    <property type="component" value="Unassembled WGS sequence"/>
</dbReference>
<dbReference type="PANTHER" id="PTHR35560:SF3">
    <property type="entry name" value="PEPTIDASE S9 PROLYL OLIGOPEPTIDASE CATALYTIC DOMAIN-CONTAINING PROTEIN"/>
    <property type="match status" value="1"/>
</dbReference>
<name>A0ABD3M5I6_9STRA</name>